<proteinExistence type="inferred from homology"/>
<dbReference type="GO" id="GO:1990904">
    <property type="term" value="C:ribonucleoprotein complex"/>
    <property type="evidence" value="ECO:0007669"/>
    <property type="project" value="UniProtKB-KW"/>
</dbReference>
<dbReference type="Pfam" id="PF17136">
    <property type="entry name" value="ribosomal_L24"/>
    <property type="match status" value="1"/>
</dbReference>
<dbReference type="GO" id="GO:0003735">
    <property type="term" value="F:structural constituent of ribosome"/>
    <property type="evidence" value="ECO:0007669"/>
    <property type="project" value="InterPro"/>
</dbReference>
<dbReference type="RefSeq" id="WP_096258064.1">
    <property type="nucleotide sequence ID" value="NZ_BDME01000001.1"/>
</dbReference>
<dbReference type="GO" id="GO:0019843">
    <property type="term" value="F:rRNA binding"/>
    <property type="evidence" value="ECO:0007669"/>
    <property type="project" value="UniProtKB-UniRule"/>
</dbReference>
<keyword evidence="5" id="KW-0699">rRNA-binding</keyword>
<comment type="function">
    <text evidence="5">One of two assembly initiator proteins, it binds directly to the 5'-end of the 23S rRNA, where it nucleates assembly of the 50S subunit.</text>
</comment>
<comment type="subunit">
    <text evidence="5">Part of the 50S ribosomal subunit.</text>
</comment>
<dbReference type="InterPro" id="IPR057264">
    <property type="entry name" value="Ribosomal_uL24_C"/>
</dbReference>
<dbReference type="GO" id="GO:0005840">
    <property type="term" value="C:ribosome"/>
    <property type="evidence" value="ECO:0007669"/>
    <property type="project" value="UniProtKB-KW"/>
</dbReference>
<dbReference type="InterPro" id="IPR003256">
    <property type="entry name" value="Ribosomal_uL24"/>
</dbReference>
<dbReference type="SMART" id="SM00739">
    <property type="entry name" value="KOW"/>
    <property type="match status" value="1"/>
</dbReference>
<accession>A0A292YBS7</accession>
<gene>
    <name evidence="5" type="primary">rplX</name>
    <name evidence="8" type="ORF">LNAT_P0195</name>
</gene>
<dbReference type="EMBL" id="BDME01000001">
    <property type="protein sequence ID" value="GAX86900.1"/>
    <property type="molecule type" value="Genomic_DNA"/>
</dbReference>
<sequence length="83" mass="9018">MAARKNLPPKFKIKKGDTVKVIAGDDRGKTGEVLKVLPKEAKVIVKGVNIVKKAVKPTEANPKGGFEYIEKPIHISNVKKVEG</sequence>
<dbReference type="SUPFAM" id="SSF50104">
    <property type="entry name" value="Translation proteins SH3-like domain"/>
    <property type="match status" value="1"/>
</dbReference>
<protein>
    <recommendedName>
        <fullName evidence="4 5">Large ribosomal subunit protein uL24</fullName>
    </recommendedName>
</protein>
<dbReference type="InterPro" id="IPR005824">
    <property type="entry name" value="KOW"/>
</dbReference>
<dbReference type="PROSITE" id="PS01108">
    <property type="entry name" value="RIBOSOMAL_L24"/>
    <property type="match status" value="1"/>
</dbReference>
<dbReference type="Gene3D" id="2.30.30.30">
    <property type="match status" value="1"/>
</dbReference>
<evidence type="ECO:0000256" key="6">
    <source>
        <dbReference type="RuleBase" id="RU003477"/>
    </source>
</evidence>
<evidence type="ECO:0000256" key="3">
    <source>
        <dbReference type="ARBA" id="ARBA00023274"/>
    </source>
</evidence>
<dbReference type="CDD" id="cd06089">
    <property type="entry name" value="KOW_RPL26"/>
    <property type="match status" value="1"/>
</dbReference>
<keyword evidence="2 5" id="KW-0689">Ribosomal protein</keyword>
<evidence type="ECO:0000313" key="8">
    <source>
        <dbReference type="EMBL" id="GAX86900.1"/>
    </source>
</evidence>
<evidence type="ECO:0000256" key="2">
    <source>
        <dbReference type="ARBA" id="ARBA00022980"/>
    </source>
</evidence>
<keyword evidence="5" id="KW-0694">RNA-binding</keyword>
<feature type="domain" description="KOW" evidence="7">
    <location>
        <begin position="12"/>
        <end position="39"/>
    </location>
</feature>
<dbReference type="NCBIfam" id="TIGR01079">
    <property type="entry name" value="rplX_bact"/>
    <property type="match status" value="1"/>
</dbReference>
<comment type="caution">
    <text evidence="8">The sequence shown here is derived from an EMBL/GenBank/DDBJ whole genome shotgun (WGS) entry which is preliminary data.</text>
</comment>
<dbReference type="InterPro" id="IPR041988">
    <property type="entry name" value="Ribosomal_uL24_KOW"/>
</dbReference>
<comment type="function">
    <text evidence="5">One of the proteins that surrounds the polypeptide exit tunnel on the outside of the subunit.</text>
</comment>
<dbReference type="GO" id="GO:0006412">
    <property type="term" value="P:translation"/>
    <property type="evidence" value="ECO:0007669"/>
    <property type="project" value="UniProtKB-UniRule"/>
</dbReference>
<evidence type="ECO:0000313" key="9">
    <source>
        <dbReference type="Proteomes" id="UP000217944"/>
    </source>
</evidence>
<dbReference type="Proteomes" id="UP000217944">
    <property type="component" value="Unassembled WGS sequence"/>
</dbReference>
<evidence type="ECO:0000259" key="7">
    <source>
        <dbReference type="SMART" id="SM00739"/>
    </source>
</evidence>
<reference evidence="8 9" key="1">
    <citation type="journal article" date="2017" name="Syst. Appl. Microbiol.">
        <title>Lebetimonas natsushimae sp. nov., a novel strictly anaerobic, moderately thermophilic chemoautotroph isolated from a deep-sea hydrothermal vent polychaete nest in the Mid-Okinawa Trough.</title>
        <authorList>
            <person name="Nagata R."/>
            <person name="Takaki Y."/>
            <person name="Tame A."/>
            <person name="Nunoura T."/>
            <person name="Muto H."/>
            <person name="Mino S."/>
            <person name="Sawayama S."/>
            <person name="Takai K."/>
            <person name="Nakagawa S."/>
        </authorList>
    </citation>
    <scope>NUCLEOTIDE SEQUENCE [LARGE SCALE GENOMIC DNA]</scope>
    <source>
        <strain evidence="8 9">HS1857</strain>
    </source>
</reference>
<organism evidence="8 9">
    <name type="scientific">Lebetimonas natsushimae</name>
    <dbReference type="NCBI Taxonomy" id="1936991"/>
    <lineage>
        <taxon>Bacteria</taxon>
        <taxon>Pseudomonadati</taxon>
        <taxon>Campylobacterota</taxon>
        <taxon>Epsilonproteobacteria</taxon>
        <taxon>Nautiliales</taxon>
        <taxon>Nautiliaceae</taxon>
        <taxon>Lebetimonas</taxon>
    </lineage>
</organism>
<evidence type="ECO:0000256" key="4">
    <source>
        <dbReference type="ARBA" id="ARBA00035206"/>
    </source>
</evidence>
<dbReference type="HAMAP" id="MF_01326_B">
    <property type="entry name" value="Ribosomal_uL24_B"/>
    <property type="match status" value="1"/>
</dbReference>
<dbReference type="OrthoDB" id="9807419at2"/>
<dbReference type="AlphaFoldDB" id="A0A292YBS7"/>
<dbReference type="InterPro" id="IPR014722">
    <property type="entry name" value="Rib_uL2_dom2"/>
</dbReference>
<comment type="similarity">
    <text evidence="1 5 6">Belongs to the universal ribosomal protein uL24 family.</text>
</comment>
<keyword evidence="3 5" id="KW-0687">Ribonucleoprotein</keyword>
<evidence type="ECO:0000256" key="5">
    <source>
        <dbReference type="HAMAP-Rule" id="MF_01326"/>
    </source>
</evidence>
<dbReference type="InterPro" id="IPR008991">
    <property type="entry name" value="Translation_prot_SH3-like_sf"/>
</dbReference>
<dbReference type="Pfam" id="PF00467">
    <property type="entry name" value="KOW"/>
    <property type="match status" value="1"/>
</dbReference>
<evidence type="ECO:0000256" key="1">
    <source>
        <dbReference type="ARBA" id="ARBA00010618"/>
    </source>
</evidence>
<dbReference type="PANTHER" id="PTHR12903">
    <property type="entry name" value="MITOCHONDRIAL RIBOSOMAL PROTEIN L24"/>
    <property type="match status" value="1"/>
</dbReference>
<name>A0A292YBS7_9BACT</name>
<dbReference type="InterPro" id="IPR005825">
    <property type="entry name" value="Ribosomal_uL24_CS"/>
</dbReference>
<keyword evidence="9" id="KW-1185">Reference proteome</keyword>